<evidence type="ECO:0000259" key="6">
    <source>
        <dbReference type="Pfam" id="PF01782"/>
    </source>
</evidence>
<evidence type="ECO:0000313" key="9">
    <source>
        <dbReference type="Proteomes" id="UP000000504"/>
    </source>
</evidence>
<dbReference type="SUPFAM" id="SSF50447">
    <property type="entry name" value="Translation proteins"/>
    <property type="match status" value="1"/>
</dbReference>
<dbReference type="Proteomes" id="UP000000504">
    <property type="component" value="Chromosome"/>
</dbReference>
<dbReference type="HAMAP" id="MF_00014">
    <property type="entry name" value="Ribosome_mat_RimM"/>
    <property type="match status" value="1"/>
</dbReference>
<dbReference type="InterPro" id="IPR009000">
    <property type="entry name" value="Transl_B-barrel_sf"/>
</dbReference>
<dbReference type="InterPro" id="IPR011033">
    <property type="entry name" value="PRC_barrel-like_sf"/>
</dbReference>
<protein>
    <recommendedName>
        <fullName evidence="5">Ribosome maturation factor RimM</fullName>
    </recommendedName>
</protein>
<keyword evidence="1 5" id="KW-0963">Cytoplasm</keyword>
<dbReference type="InterPro" id="IPR002676">
    <property type="entry name" value="RimM_N"/>
</dbReference>
<feature type="domain" description="Ribosome maturation factor RimM PRC barrel" evidence="7">
    <location>
        <begin position="108"/>
        <end position="178"/>
    </location>
</feature>
<comment type="function">
    <text evidence="5">An accessory protein needed during the final step in the assembly of 30S ribosomal subunit, possibly for assembly of the head region. Essential for efficient processing of 16S rRNA. May be needed both before and after RbfA during the maturation of 16S rRNA. It has affinity for free ribosomal 30S subunits but not for 70S ribosomes.</text>
</comment>
<organism evidence="8 9">
    <name type="scientific">Moranella endobia (strain PCIT)</name>
    <dbReference type="NCBI Taxonomy" id="903503"/>
    <lineage>
        <taxon>Bacteria</taxon>
        <taxon>Pseudomonadati</taxon>
        <taxon>Pseudomonadota</taxon>
        <taxon>Gammaproteobacteria</taxon>
        <taxon>Enterobacterales</taxon>
        <taxon>Enterobacteriaceae</taxon>
        <taxon>Candidatus Moranella</taxon>
    </lineage>
</organism>
<dbReference type="InterPro" id="IPR056792">
    <property type="entry name" value="PRC_RimM"/>
</dbReference>
<dbReference type="PANTHER" id="PTHR33692">
    <property type="entry name" value="RIBOSOME MATURATION FACTOR RIMM"/>
    <property type="match status" value="1"/>
</dbReference>
<dbReference type="RefSeq" id="WP_013975703.1">
    <property type="nucleotide sequence ID" value="NC_015735.1"/>
</dbReference>
<evidence type="ECO:0000256" key="1">
    <source>
        <dbReference type="ARBA" id="ARBA00022490"/>
    </source>
</evidence>
<dbReference type="STRING" id="903503.MEPCIT_319"/>
<evidence type="ECO:0000256" key="5">
    <source>
        <dbReference type="HAMAP-Rule" id="MF_00014"/>
    </source>
</evidence>
<dbReference type="EMBL" id="CP002243">
    <property type="protein sequence ID" value="AEI74953.1"/>
    <property type="molecule type" value="Genomic_DNA"/>
</dbReference>
<evidence type="ECO:0000256" key="4">
    <source>
        <dbReference type="ARBA" id="ARBA00023186"/>
    </source>
</evidence>
<feature type="domain" description="RimM N-terminal" evidence="6">
    <location>
        <begin position="15"/>
        <end position="96"/>
    </location>
</feature>
<dbReference type="HOGENOM" id="CLU_077636_1_0_6"/>
<keyword evidence="9" id="KW-1185">Reference proteome</keyword>
<reference evidence="8 9" key="2">
    <citation type="journal article" date="2011" name="Curr. Biol.">
        <title>An interdependent metabolic patchwork in the nested symbiosis of mealybugs.</title>
        <authorList>
            <person name="McCutcheon J.P."/>
            <person name="von Dohlen C.D."/>
        </authorList>
    </citation>
    <scope>NUCLEOTIDE SEQUENCE [LARGE SCALE GENOMIC DNA]</scope>
    <source>
        <strain evidence="8 9">PCIT</strain>
    </source>
</reference>
<comment type="similarity">
    <text evidence="5">Belongs to the RimM family.</text>
</comment>
<dbReference type="Pfam" id="PF24986">
    <property type="entry name" value="PRC_RimM"/>
    <property type="match status" value="1"/>
</dbReference>
<dbReference type="Gene3D" id="2.40.30.60">
    <property type="entry name" value="RimM"/>
    <property type="match status" value="1"/>
</dbReference>
<dbReference type="eggNOG" id="COG0806">
    <property type="taxonomic scope" value="Bacteria"/>
</dbReference>
<dbReference type="NCBIfam" id="TIGR02273">
    <property type="entry name" value="16S_RimM"/>
    <property type="match status" value="1"/>
</dbReference>
<name>F7XXX7_MOREP</name>
<comment type="domain">
    <text evidence="5">The PRC barrel domain binds ribosomal protein uS19.</text>
</comment>
<comment type="subunit">
    <text evidence="5">Binds ribosomal protein uS19.</text>
</comment>
<evidence type="ECO:0000256" key="3">
    <source>
        <dbReference type="ARBA" id="ARBA00022552"/>
    </source>
</evidence>
<dbReference type="PANTHER" id="PTHR33692:SF1">
    <property type="entry name" value="RIBOSOME MATURATION FACTOR RIMM"/>
    <property type="match status" value="1"/>
</dbReference>
<dbReference type="KEGG" id="men:MEPCIT_319"/>
<comment type="subcellular location">
    <subcellularLocation>
        <location evidence="5">Cytoplasm</location>
    </subcellularLocation>
</comment>
<dbReference type="GO" id="GO:0042274">
    <property type="term" value="P:ribosomal small subunit biogenesis"/>
    <property type="evidence" value="ECO:0007669"/>
    <property type="project" value="UniProtKB-UniRule"/>
</dbReference>
<dbReference type="Pfam" id="PF01782">
    <property type="entry name" value="RimM"/>
    <property type="match status" value="1"/>
</dbReference>
<dbReference type="InterPro" id="IPR036976">
    <property type="entry name" value="RimM_N_sf"/>
</dbReference>
<sequence>MNKKNCITEPVEPVVVGKMGSSYSIRGWLRLCSSTEETEKIFDYQPWFIKIAGEWQMILLENWKRHYQDLIIKVRDVENREAARLLTNCEICVDAAQWPKLDNGKYYWKDLLRCQVLTVGGYKLGDVIDLIETGANDVLVVTANLKDAFGLRERLIPFIVGPVIQNVDLASKLIEANWDPRV</sequence>
<dbReference type="SUPFAM" id="SSF50346">
    <property type="entry name" value="PRC-barrel domain"/>
    <property type="match status" value="1"/>
</dbReference>
<dbReference type="Gene3D" id="2.30.30.240">
    <property type="entry name" value="PRC-barrel domain"/>
    <property type="match status" value="1"/>
</dbReference>
<dbReference type="GO" id="GO:0043022">
    <property type="term" value="F:ribosome binding"/>
    <property type="evidence" value="ECO:0007669"/>
    <property type="project" value="InterPro"/>
</dbReference>
<gene>
    <name evidence="5 8" type="primary">rimM</name>
    <name evidence="8" type="ordered locus">MEPCIT_319</name>
</gene>
<accession>F7XXX7</accession>
<dbReference type="GO" id="GO:0006364">
    <property type="term" value="P:rRNA processing"/>
    <property type="evidence" value="ECO:0007669"/>
    <property type="project" value="UniProtKB-UniRule"/>
</dbReference>
<dbReference type="GO" id="GO:0005840">
    <property type="term" value="C:ribosome"/>
    <property type="evidence" value="ECO:0007669"/>
    <property type="project" value="InterPro"/>
</dbReference>
<reference key="1">
    <citation type="submission" date="2010-09" db="EMBL/GenBank/DDBJ databases">
        <title>An interdependent metabolic patchwork in the nested three-way symbiosis of mealybugs.</title>
        <authorList>
            <person name="McCutcheon J.P."/>
            <person name="von Dohlen C.D."/>
        </authorList>
    </citation>
    <scope>NUCLEOTIDE SEQUENCE</scope>
    <source>
        <strain>PCIT</strain>
    </source>
</reference>
<keyword evidence="3 5" id="KW-0698">rRNA processing</keyword>
<evidence type="ECO:0000256" key="2">
    <source>
        <dbReference type="ARBA" id="ARBA00022517"/>
    </source>
</evidence>
<keyword evidence="2 5" id="KW-0690">Ribosome biogenesis</keyword>
<evidence type="ECO:0000259" key="7">
    <source>
        <dbReference type="Pfam" id="PF24986"/>
    </source>
</evidence>
<proteinExistence type="inferred from homology"/>
<evidence type="ECO:0000313" key="8">
    <source>
        <dbReference type="EMBL" id="AEI74953.1"/>
    </source>
</evidence>
<dbReference type="InterPro" id="IPR011961">
    <property type="entry name" value="RimM"/>
</dbReference>
<dbReference type="OrthoDB" id="9783509at2"/>
<dbReference type="GO" id="GO:0005737">
    <property type="term" value="C:cytoplasm"/>
    <property type="evidence" value="ECO:0007669"/>
    <property type="project" value="UniProtKB-SubCell"/>
</dbReference>
<keyword evidence="4 5" id="KW-0143">Chaperone</keyword>
<dbReference type="AlphaFoldDB" id="F7XXX7"/>